<protein>
    <recommendedName>
        <fullName evidence="7">RING-type domain-containing protein</fullName>
    </recommendedName>
</protein>
<dbReference type="InterPro" id="IPR051266">
    <property type="entry name" value="CLCR"/>
</dbReference>
<dbReference type="Gene3D" id="3.30.40.10">
    <property type="entry name" value="Zinc/RING finger domain, C3HC4 (zinc finger)"/>
    <property type="match status" value="1"/>
</dbReference>
<evidence type="ECO:0000313" key="6">
    <source>
        <dbReference type="Proteomes" id="UP000292702"/>
    </source>
</evidence>
<evidence type="ECO:0000313" key="5">
    <source>
        <dbReference type="EMBL" id="TCD65840.1"/>
    </source>
</evidence>
<dbReference type="GO" id="GO:0008270">
    <property type="term" value="F:zinc ion binding"/>
    <property type="evidence" value="ECO:0007669"/>
    <property type="project" value="UniProtKB-KW"/>
</dbReference>
<gene>
    <name evidence="5" type="ORF">EIP91_002145</name>
</gene>
<comment type="caution">
    <text evidence="5">The sequence shown here is derived from an EMBL/GenBank/DDBJ whole genome shotgun (WGS) entry which is preliminary data.</text>
</comment>
<dbReference type="EMBL" id="RWJN01000161">
    <property type="protein sequence ID" value="TCD65840.1"/>
    <property type="molecule type" value="Genomic_DNA"/>
</dbReference>
<dbReference type="PANTHER" id="PTHR10579:SF43">
    <property type="entry name" value="ZINC FINGER (C3HC4-TYPE RING FINGER) FAMILY PROTEIN"/>
    <property type="match status" value="1"/>
</dbReference>
<dbReference type="AlphaFoldDB" id="A0A4R0RCP2"/>
<organism evidence="5 6">
    <name type="scientific">Steccherinum ochraceum</name>
    <dbReference type="NCBI Taxonomy" id="92696"/>
    <lineage>
        <taxon>Eukaryota</taxon>
        <taxon>Fungi</taxon>
        <taxon>Dikarya</taxon>
        <taxon>Basidiomycota</taxon>
        <taxon>Agaricomycotina</taxon>
        <taxon>Agaricomycetes</taxon>
        <taxon>Polyporales</taxon>
        <taxon>Steccherinaceae</taxon>
        <taxon>Steccherinum</taxon>
    </lineage>
</organism>
<evidence type="ECO:0000256" key="2">
    <source>
        <dbReference type="SAM" id="MobiDB-lite"/>
    </source>
</evidence>
<keyword evidence="1" id="KW-0479">Metal-binding</keyword>
<dbReference type="Proteomes" id="UP000292702">
    <property type="component" value="Unassembled WGS sequence"/>
</dbReference>
<keyword evidence="6" id="KW-1185">Reference proteome</keyword>
<dbReference type="InterPro" id="IPR033511">
    <property type="entry name" value="Cdc24/Scd1_PH_dom"/>
</dbReference>
<keyword evidence="1" id="KW-0863">Zinc-finger</keyword>
<feature type="compositionally biased region" description="Polar residues" evidence="2">
    <location>
        <begin position="258"/>
        <end position="280"/>
    </location>
</feature>
<feature type="region of interest" description="Disordered" evidence="2">
    <location>
        <begin position="113"/>
        <end position="167"/>
    </location>
</feature>
<dbReference type="InterPro" id="IPR002035">
    <property type="entry name" value="VWF_A"/>
</dbReference>
<dbReference type="CDD" id="cd13246">
    <property type="entry name" value="PH_Scd1"/>
    <property type="match status" value="1"/>
</dbReference>
<dbReference type="GO" id="GO:0005085">
    <property type="term" value="F:guanyl-nucleotide exchange factor activity"/>
    <property type="evidence" value="ECO:0007669"/>
    <property type="project" value="InterPro"/>
</dbReference>
<feature type="compositionally biased region" description="Polar residues" evidence="2">
    <location>
        <begin position="542"/>
        <end position="554"/>
    </location>
</feature>
<feature type="region of interest" description="Disordered" evidence="2">
    <location>
        <begin position="578"/>
        <end position="599"/>
    </location>
</feature>
<dbReference type="InterPro" id="IPR013083">
    <property type="entry name" value="Znf_RING/FYVE/PHD"/>
</dbReference>
<dbReference type="SMART" id="SM00184">
    <property type="entry name" value="RING"/>
    <property type="match status" value="1"/>
</dbReference>
<dbReference type="Pfam" id="PF15411">
    <property type="entry name" value="PH_10"/>
    <property type="match status" value="1"/>
</dbReference>
<dbReference type="Gene3D" id="2.30.29.30">
    <property type="entry name" value="Pleckstrin-homology domain (PH domain)/Phosphotyrosine-binding domain (PTB)"/>
    <property type="match status" value="1"/>
</dbReference>
<feature type="compositionally biased region" description="Polar residues" evidence="2">
    <location>
        <begin position="229"/>
        <end position="251"/>
    </location>
</feature>
<evidence type="ECO:0000256" key="1">
    <source>
        <dbReference type="PROSITE-ProRule" id="PRU00175"/>
    </source>
</evidence>
<dbReference type="PROSITE" id="PS50089">
    <property type="entry name" value="ZF_RING_2"/>
    <property type="match status" value="1"/>
</dbReference>
<proteinExistence type="predicted"/>
<dbReference type="PROSITE" id="PS50234">
    <property type="entry name" value="VWFA"/>
    <property type="match status" value="1"/>
</dbReference>
<feature type="domain" description="VWFA" evidence="4">
    <location>
        <begin position="611"/>
        <end position="808"/>
    </location>
</feature>
<sequence>MVAAPLPVVSSHSASEEEDECPVCLEPLSFSFRLPGEKPHIVPECGHALHEACFTAVYGPPPSSNRAGTVLRQSNLGVCGVCRRPMKVGDGDGGKSNKLAALTGMGGASDVFYPGRDTPSSMRSFGNTRPSHVPTRKYDPTQDDPVENQNQHHHQHHGTARSGPLQDQQSQYIVAPSIQVRSEFSSITRTGESSQPLTCIVVVELPGKRQNVHVPGAVMPSADPYAPSRNGNGNGSHTSHTPTQSGYSTPHNDYGVPTRSQHQHMPSEQHSIARSQQLSPQPLEHGVNYMSPMASKEPSVSSHERRDVQPPPPPQPEEDSPFNGITEDLRNRIIDWKGHPLSGLGPLQMYDLLSVRRDALVREFFVYLFKEAIICVVEEKKRSLGRLLSSSTNGAFGDGAVGGSSQNISSRGVLRLKGRIYIRHIKQVTDTSVSGEMSLTIDMEDERLDSFILIFKERSSLETWKSHIQSLVSVYQQQTVQASSQQQQQQPQQQQYQQYSGQYERGPDLEEFGGSQKAMRMLSGSTTGTTVSTVDSILNGSARSTVSSNTSHGSGSIAAPRAGGLHQKLTTLEEDEELNRYGSPGPTPLVAPHMSAGPSNSLQPLPHPPLDLILVMSVPGPNATPSTAALKVRVIRTSLDFILASMGAKDRLSLVTFEVGVGGKVRKTPFLNIGNAQSRGRLRKFVDEIGRRDDGTPFEDEFLARSSQDEKTDVVTAVNHGLDVVLQRKSRNPLSGMVLVSDAADTTRRAQMDLVLARAEAANVPIHSFGYGRSHDPASLWLMSNHTNGTYTFVKDWYDLRDCLAGCIGGMMSIGIANMKMHVKIVDGQRFRIRKISGGPTAILSSDGRDVDVEIGEVRYGERKEMLVELELDNSDVPRHSSTGSQATNNRHMNATDQFNQRMGLDAMTLGDFPDLSDGMMDRMIDEVPVFEVDGSFFDPGAAKHVSRLAHPVLLTVTLLPNSGSRPRTPANNTSDPVIVRRRMELLAADMITRALVLVSRKNYPQAQKLLSETRRILHTVLQNISQSISASREGSASRNRKDMLAMAAVRAIQSVLQDMQVLSEALDDNVDLFALDQRNFGAQQAMVLRDQKSWSGRSAIERLFWTIDNSIELVSRSTDWVARE</sequence>
<feature type="domain" description="RING-type" evidence="3">
    <location>
        <begin position="21"/>
        <end position="83"/>
    </location>
</feature>
<dbReference type="InterPro" id="IPR001841">
    <property type="entry name" value="Znf_RING"/>
</dbReference>
<reference evidence="5 6" key="1">
    <citation type="submission" date="2018-11" db="EMBL/GenBank/DDBJ databases">
        <title>Genome assembly of Steccherinum ochraceum LE-BIN_3174, the white-rot fungus of the Steccherinaceae family (The Residual Polyporoid clade, Polyporales, Basidiomycota).</title>
        <authorList>
            <person name="Fedorova T.V."/>
            <person name="Glazunova O.A."/>
            <person name="Landesman E.O."/>
            <person name="Moiseenko K.V."/>
            <person name="Psurtseva N.V."/>
            <person name="Savinova O.S."/>
            <person name="Shakhova N.V."/>
            <person name="Tyazhelova T.V."/>
            <person name="Vasina D.V."/>
        </authorList>
    </citation>
    <scope>NUCLEOTIDE SEQUENCE [LARGE SCALE GENOMIC DNA]</scope>
    <source>
        <strain evidence="5 6">LE-BIN_3174</strain>
    </source>
</reference>
<dbReference type="SUPFAM" id="SSF57850">
    <property type="entry name" value="RING/U-box"/>
    <property type="match status" value="1"/>
</dbReference>
<name>A0A4R0RCP2_9APHY</name>
<accession>A0A4R0RCP2</accession>
<dbReference type="OrthoDB" id="299997at2759"/>
<dbReference type="Gene3D" id="3.40.50.410">
    <property type="entry name" value="von Willebrand factor, type A domain"/>
    <property type="match status" value="1"/>
</dbReference>
<feature type="region of interest" description="Disordered" evidence="2">
    <location>
        <begin position="213"/>
        <end position="324"/>
    </location>
</feature>
<dbReference type="SUPFAM" id="SSF50729">
    <property type="entry name" value="PH domain-like"/>
    <property type="match status" value="1"/>
</dbReference>
<evidence type="ECO:0008006" key="7">
    <source>
        <dbReference type="Google" id="ProtNLM"/>
    </source>
</evidence>
<feature type="compositionally biased region" description="Polar residues" evidence="2">
    <location>
        <begin position="118"/>
        <end position="130"/>
    </location>
</feature>
<feature type="region of interest" description="Disordered" evidence="2">
    <location>
        <begin position="542"/>
        <end position="565"/>
    </location>
</feature>
<dbReference type="InterPro" id="IPR011993">
    <property type="entry name" value="PH-like_dom_sf"/>
</dbReference>
<feature type="region of interest" description="Disordered" evidence="2">
    <location>
        <begin position="485"/>
        <end position="511"/>
    </location>
</feature>
<dbReference type="STRING" id="92696.A0A4R0RCP2"/>
<keyword evidence="1" id="KW-0862">Zinc</keyword>
<evidence type="ECO:0000259" key="4">
    <source>
        <dbReference type="PROSITE" id="PS50234"/>
    </source>
</evidence>
<dbReference type="PANTHER" id="PTHR10579">
    <property type="entry name" value="CALCIUM-ACTIVATED CHLORIDE CHANNEL REGULATOR"/>
    <property type="match status" value="1"/>
</dbReference>
<feature type="compositionally biased region" description="Low complexity" evidence="2">
    <location>
        <begin position="485"/>
        <end position="503"/>
    </location>
</feature>
<dbReference type="SUPFAM" id="SSF53300">
    <property type="entry name" value="vWA-like"/>
    <property type="match status" value="1"/>
</dbReference>
<dbReference type="InterPro" id="IPR036465">
    <property type="entry name" value="vWFA_dom_sf"/>
</dbReference>
<evidence type="ECO:0000259" key="3">
    <source>
        <dbReference type="PROSITE" id="PS50089"/>
    </source>
</evidence>